<keyword evidence="2" id="KW-1185">Reference proteome</keyword>
<dbReference type="Proteomes" id="UP000007364">
    <property type="component" value="Unassembled WGS sequence"/>
</dbReference>
<protein>
    <submittedName>
        <fullName evidence="1">Uncharacterized protein</fullName>
    </submittedName>
</protein>
<gene>
    <name evidence="1" type="ORF">I215_06472</name>
</gene>
<name>K2P3F0_9FLAO</name>
<dbReference type="EMBL" id="AMSG01000006">
    <property type="protein sequence ID" value="EKF55583.1"/>
    <property type="molecule type" value="Genomic_DNA"/>
</dbReference>
<evidence type="ECO:0000313" key="2">
    <source>
        <dbReference type="Proteomes" id="UP000007364"/>
    </source>
</evidence>
<proteinExistence type="predicted"/>
<comment type="caution">
    <text evidence="1">The sequence shown here is derived from an EMBL/GenBank/DDBJ whole genome shotgun (WGS) entry which is preliminary data.</text>
</comment>
<accession>K2P3F0</accession>
<evidence type="ECO:0000313" key="1">
    <source>
        <dbReference type="EMBL" id="EKF55583.1"/>
    </source>
</evidence>
<dbReference type="RefSeq" id="WP_008991164.1">
    <property type="nucleotide sequence ID" value="NZ_AMSG01000006.1"/>
</dbReference>
<dbReference type="AlphaFoldDB" id="K2P3F0"/>
<sequence>MKKEDKNSLSMTYIKQDFPATKRYYFKSQIPIAKSFRAELKNGDVFEVGILKIQNRVHFVVKTPIDDSTINGDNKV</sequence>
<reference evidence="1 2" key="1">
    <citation type="journal article" date="2012" name="J. Bacteriol.">
        <title>Genome Sequence of Galbibacter marinum Type Strain ck-I2-15.</title>
        <authorList>
            <person name="Lai Q."/>
            <person name="Li C."/>
            <person name="Shao Z."/>
        </authorList>
    </citation>
    <scope>NUCLEOTIDE SEQUENCE [LARGE SCALE GENOMIC DNA]</scope>
    <source>
        <strain evidence="2">ck-I2-15</strain>
    </source>
</reference>
<organism evidence="1 2">
    <name type="scientific">Galbibacter marinus</name>
    <dbReference type="NCBI Taxonomy" id="555500"/>
    <lineage>
        <taxon>Bacteria</taxon>
        <taxon>Pseudomonadati</taxon>
        <taxon>Bacteroidota</taxon>
        <taxon>Flavobacteriia</taxon>
        <taxon>Flavobacteriales</taxon>
        <taxon>Flavobacteriaceae</taxon>
        <taxon>Galbibacter</taxon>
    </lineage>
</organism>